<organism evidence="2 3">
    <name type="scientific">Bordetella bronchialis</name>
    <dbReference type="NCBI Taxonomy" id="463025"/>
    <lineage>
        <taxon>Bacteria</taxon>
        <taxon>Pseudomonadati</taxon>
        <taxon>Pseudomonadota</taxon>
        <taxon>Betaproteobacteria</taxon>
        <taxon>Burkholderiales</taxon>
        <taxon>Alcaligenaceae</taxon>
        <taxon>Bordetella</taxon>
    </lineage>
</organism>
<evidence type="ECO:0000313" key="3">
    <source>
        <dbReference type="Proteomes" id="UP000092213"/>
    </source>
</evidence>
<dbReference type="Gene3D" id="2.60.40.3940">
    <property type="match status" value="1"/>
</dbReference>
<dbReference type="Proteomes" id="UP000092213">
    <property type="component" value="Chromosome"/>
</dbReference>
<dbReference type="STRING" id="463025.BAU08_09600"/>
<dbReference type="RefSeq" id="WP_066669092.1">
    <property type="nucleotide sequence ID" value="NZ_CP016171.1"/>
</dbReference>
<accession>A0A193FX05</accession>
<gene>
    <name evidence="2" type="ORF">BAU08_09600</name>
</gene>
<name>A0A193FX05_9BORD</name>
<feature type="domain" description="Putative tail fiber protein gp53-like C-terminal" evidence="1">
    <location>
        <begin position="168"/>
        <end position="248"/>
    </location>
</feature>
<dbReference type="EMBL" id="CP016171">
    <property type="protein sequence ID" value="ANN71559.1"/>
    <property type="molecule type" value="Genomic_DNA"/>
</dbReference>
<dbReference type="InterPro" id="IPR054075">
    <property type="entry name" value="Gp53-like_C"/>
</dbReference>
<reference evidence="2 3" key="1">
    <citation type="submission" date="2016-06" db="EMBL/GenBank/DDBJ databases">
        <title>Complete genome sequences of Bordetella bronchialis and Bordetella flabilis.</title>
        <authorList>
            <person name="LiPuma J.J."/>
            <person name="Spilker T."/>
        </authorList>
    </citation>
    <scope>NUCLEOTIDE SEQUENCE [LARGE SCALE GENOMIC DNA]</scope>
    <source>
        <strain evidence="2 3">AU17976</strain>
    </source>
</reference>
<dbReference type="Pfam" id="PF21882">
    <property type="entry name" value="Gp53-like_C"/>
    <property type="match status" value="1"/>
</dbReference>
<evidence type="ECO:0000313" key="2">
    <source>
        <dbReference type="EMBL" id="ANN71559.1"/>
    </source>
</evidence>
<proteinExistence type="predicted"/>
<dbReference type="AlphaFoldDB" id="A0A193FX05"/>
<evidence type="ECO:0000259" key="1">
    <source>
        <dbReference type="Pfam" id="PF21882"/>
    </source>
</evidence>
<protein>
    <recommendedName>
        <fullName evidence="1">Putative tail fiber protein gp53-like C-terminal domain-containing protein</fullName>
    </recommendedName>
</protein>
<sequence length="248" mass="25768">MQERSQIQTTPPLSGPDLVAQVNDALGTIATDFAGDNDPAGIADAYMTWADTANSLLKRRNAANTAWVTIGLLFGRSAALFDSGSIPTTNVGDILVSGVGQMIWDAGTSAYVLLSATESRAGVAEVATQTETDAGSDDARMVTPKKLRWGVSYSLAANGYVALPSWLGGLVFQWGSTGTAANGGFNRVTFPLAFPNAIYGVVVSPITSGTNTSNYSVGAVSLTLTTFDMTNNSATSGGLTGRYWAFGR</sequence>